<dbReference type="Proteomes" id="UP000740883">
    <property type="component" value="Unassembled WGS sequence"/>
</dbReference>
<dbReference type="PANTHER" id="PTHR33064">
    <property type="entry name" value="POL PROTEIN"/>
    <property type="match status" value="1"/>
</dbReference>
<reference evidence="1 2" key="1">
    <citation type="journal article" date="2020" name="Genome Biol. Evol.">
        <title>Comparative genomics of strictly vertically transmitted, feminizing microsporidia endosymbionts of amphipod crustaceans.</title>
        <authorList>
            <person name="Cormier A."/>
            <person name="Chebbi M.A."/>
            <person name="Giraud I."/>
            <person name="Wattier R."/>
            <person name="Teixeira M."/>
            <person name="Gilbert C."/>
            <person name="Rigaud T."/>
            <person name="Cordaux R."/>
        </authorList>
    </citation>
    <scope>NUCLEOTIDE SEQUENCE [LARGE SCALE GENOMIC DNA]</scope>
    <source>
        <strain evidence="1 2">Ou3-Ou53</strain>
    </source>
</reference>
<dbReference type="InterPro" id="IPR043502">
    <property type="entry name" value="DNA/RNA_pol_sf"/>
</dbReference>
<dbReference type="InterPro" id="IPR051320">
    <property type="entry name" value="Viral_Replic_Matur_Polypro"/>
</dbReference>
<dbReference type="InterPro" id="IPR043128">
    <property type="entry name" value="Rev_trsase/Diguanyl_cyclase"/>
</dbReference>
<evidence type="ECO:0000313" key="1">
    <source>
        <dbReference type="EMBL" id="KAF9761187.1"/>
    </source>
</evidence>
<dbReference type="Gene3D" id="3.30.70.270">
    <property type="match status" value="2"/>
</dbReference>
<dbReference type="SUPFAM" id="SSF56672">
    <property type="entry name" value="DNA/RNA polymerases"/>
    <property type="match status" value="1"/>
</dbReference>
<organism evidence="1 2">
    <name type="scientific">Nosema granulosis</name>
    <dbReference type="NCBI Taxonomy" id="83296"/>
    <lineage>
        <taxon>Eukaryota</taxon>
        <taxon>Fungi</taxon>
        <taxon>Fungi incertae sedis</taxon>
        <taxon>Microsporidia</taxon>
        <taxon>Nosematidae</taxon>
        <taxon>Nosema</taxon>
    </lineage>
</organism>
<sequence>MRQNTKKHLSIVMNKIRAVGLSLNHKKCRFFKKEVKVLGNIIAEGNIKADPKKIATIQQYPQPQTIKELRSFLGSVNHCREFVPKMAFVTAPLYNILKGGKKDSNKKINMDNTQRIAFAETKRLLVPTQKERNQT</sequence>
<dbReference type="AlphaFoldDB" id="A0A9P6KXS7"/>
<dbReference type="EMBL" id="SBJO01000392">
    <property type="protein sequence ID" value="KAF9761187.1"/>
    <property type="molecule type" value="Genomic_DNA"/>
</dbReference>
<evidence type="ECO:0000313" key="2">
    <source>
        <dbReference type="Proteomes" id="UP000740883"/>
    </source>
</evidence>
<comment type="caution">
    <text evidence="1">The sequence shown here is derived from an EMBL/GenBank/DDBJ whole genome shotgun (WGS) entry which is preliminary data.</text>
</comment>
<name>A0A9P6KXS7_9MICR</name>
<proteinExistence type="predicted"/>
<dbReference type="OrthoDB" id="1750432at2759"/>
<protein>
    <submittedName>
        <fullName evidence="1">Retrovirus-related Pol polyprotein from transposon gypsy</fullName>
    </submittedName>
</protein>
<keyword evidence="2" id="KW-1185">Reference proteome</keyword>
<dbReference type="PANTHER" id="PTHR33064:SF37">
    <property type="entry name" value="RIBONUCLEASE H"/>
    <property type="match status" value="1"/>
</dbReference>
<accession>A0A9P6KXS7</accession>
<gene>
    <name evidence="1" type="primary">pol_255</name>
    <name evidence="1" type="ORF">NGRA_2802</name>
</gene>